<gene>
    <name evidence="6" type="ORF">SPICUR_02775</name>
</gene>
<dbReference type="Pfam" id="PF11741">
    <property type="entry name" value="AMIN"/>
    <property type="match status" value="1"/>
</dbReference>
<name>U5T3R1_9GAMM</name>
<dbReference type="eggNOG" id="COG0860">
    <property type="taxonomic scope" value="Bacteria"/>
</dbReference>
<sequence length="431" mass="46613">MAIMIHRRVIPFAAFLLWAVVAPGVVAAATVVEDVRTWDGPTHTRVVFDLSGSPDHRLFTLDDPARAVIDLRAGRIDPALVEGIRDAGPIQRVRTGRREDGIRVVLDLERTLEAQAFTMSPDETRGHRLVVDLGKAGEKPPLRTAERESTEPFVVAIDAGHGGKDPGAIGAAGTHEKDIVLAVARKLADRVNAVSGLEAVLVRDGDYYVGLRDRTRKAREAGADLFVSLHADAFHDRSVRGSSVFVLSRNGASSEMARMLARRENKAHRIGGVSLSDKDKQVASVLVDLSRAHTVEESLDVADVLLTELDGLGEVHGNNVEQAGFAVLKSLDMPSVLVELAFISNPAEERRLKSSSYQHQLALGLTEGVRSYVATTRPTLALGDSTKEYRVRRGDTLSAIAERHSVSIGALRRVNELGGDTIVAGRTLRIP</sequence>
<evidence type="ECO:0000313" key="7">
    <source>
        <dbReference type="Proteomes" id="UP000017640"/>
    </source>
</evidence>
<dbReference type="PROSITE" id="PS51782">
    <property type="entry name" value="LYSM"/>
    <property type="match status" value="1"/>
</dbReference>
<dbReference type="CDD" id="cd02696">
    <property type="entry name" value="MurNAc-LAA"/>
    <property type="match status" value="1"/>
</dbReference>
<dbReference type="GO" id="GO:0009253">
    <property type="term" value="P:peptidoglycan catabolic process"/>
    <property type="evidence" value="ECO:0007669"/>
    <property type="project" value="InterPro"/>
</dbReference>
<dbReference type="GO" id="GO:0008745">
    <property type="term" value="F:N-acetylmuramoyl-L-alanine amidase activity"/>
    <property type="evidence" value="ECO:0007669"/>
    <property type="project" value="UniProtKB-EC"/>
</dbReference>
<keyword evidence="4" id="KW-0732">Signal</keyword>
<keyword evidence="3 6" id="KW-0378">Hydrolase</keyword>
<evidence type="ECO:0000256" key="3">
    <source>
        <dbReference type="ARBA" id="ARBA00022801"/>
    </source>
</evidence>
<evidence type="ECO:0000256" key="4">
    <source>
        <dbReference type="SAM" id="SignalP"/>
    </source>
</evidence>
<accession>U5T3R1</accession>
<feature type="chain" id="PRO_5004664518" description="N-acetylmuramoyl-L-alanine amidase" evidence="4">
    <location>
        <begin position="28"/>
        <end position="431"/>
    </location>
</feature>
<dbReference type="InterPro" id="IPR036779">
    <property type="entry name" value="LysM_dom_sf"/>
</dbReference>
<proteinExistence type="predicted"/>
<dbReference type="InterPro" id="IPR002508">
    <property type="entry name" value="MurNAc-LAA_cat"/>
</dbReference>
<feature type="domain" description="LysM" evidence="5">
    <location>
        <begin position="387"/>
        <end position="430"/>
    </location>
</feature>
<evidence type="ECO:0000256" key="2">
    <source>
        <dbReference type="ARBA" id="ARBA00011901"/>
    </source>
</evidence>
<dbReference type="SUPFAM" id="SSF54106">
    <property type="entry name" value="LysM domain"/>
    <property type="match status" value="1"/>
</dbReference>
<dbReference type="Gene3D" id="3.10.350.10">
    <property type="entry name" value="LysM domain"/>
    <property type="match status" value="1"/>
</dbReference>
<keyword evidence="7" id="KW-1185">Reference proteome</keyword>
<organism evidence="6 7">
    <name type="scientific">Spiribacter curvatus</name>
    <dbReference type="NCBI Taxonomy" id="1335757"/>
    <lineage>
        <taxon>Bacteria</taxon>
        <taxon>Pseudomonadati</taxon>
        <taxon>Pseudomonadota</taxon>
        <taxon>Gammaproteobacteria</taxon>
        <taxon>Chromatiales</taxon>
        <taxon>Ectothiorhodospiraceae</taxon>
        <taxon>Spiribacter</taxon>
    </lineage>
</organism>
<dbReference type="CDD" id="cd00118">
    <property type="entry name" value="LysM"/>
    <property type="match status" value="1"/>
</dbReference>
<dbReference type="eggNOG" id="COG1388">
    <property type="taxonomic scope" value="Bacteria"/>
</dbReference>
<dbReference type="PANTHER" id="PTHR30404:SF0">
    <property type="entry name" value="N-ACETYLMURAMOYL-L-ALANINE AMIDASE AMIC"/>
    <property type="match status" value="1"/>
</dbReference>
<evidence type="ECO:0000313" key="6">
    <source>
        <dbReference type="EMBL" id="AGY90983.1"/>
    </source>
</evidence>
<dbReference type="EC" id="3.5.1.28" evidence="2"/>
<dbReference type="PATRIC" id="fig|1335757.3.peg.549"/>
<dbReference type="Proteomes" id="UP000017640">
    <property type="component" value="Chromosome"/>
</dbReference>
<dbReference type="HOGENOM" id="CLU_014322_2_3_6"/>
<feature type="signal peptide" evidence="4">
    <location>
        <begin position="1"/>
        <end position="27"/>
    </location>
</feature>
<dbReference type="Pfam" id="PF01476">
    <property type="entry name" value="LysM"/>
    <property type="match status" value="1"/>
</dbReference>
<dbReference type="InterPro" id="IPR021731">
    <property type="entry name" value="AMIN_dom"/>
</dbReference>
<dbReference type="InterPro" id="IPR050695">
    <property type="entry name" value="N-acetylmuramoyl_amidase_3"/>
</dbReference>
<dbReference type="PANTHER" id="PTHR30404">
    <property type="entry name" value="N-ACETYLMURAMOYL-L-ALANINE AMIDASE"/>
    <property type="match status" value="1"/>
</dbReference>
<reference evidence="6 7" key="1">
    <citation type="journal article" date="2013" name="BMC Genomics">
        <title>Genomes of "Spiribacter", a streamlined, successful halophilic bacterium.</title>
        <authorList>
            <person name="Lopez-Perez M."/>
            <person name="Ghai R."/>
            <person name="Leon M.J."/>
            <person name="Rodriguez-Olmos A."/>
            <person name="Copa-Patino J.L."/>
            <person name="Soliveri J."/>
            <person name="Sanchez-Porro C."/>
            <person name="Ventosa A."/>
            <person name="Rodriguez-Valera F."/>
        </authorList>
    </citation>
    <scope>NUCLEOTIDE SEQUENCE [LARGE SCALE GENOMIC DNA]</scope>
    <source>
        <strain evidence="6 7">UAH-SP71</strain>
    </source>
</reference>
<dbReference type="STRING" id="1335757.SPICUR_02775"/>
<dbReference type="GO" id="GO:0030288">
    <property type="term" value="C:outer membrane-bounded periplasmic space"/>
    <property type="evidence" value="ECO:0007669"/>
    <property type="project" value="TreeGrafter"/>
</dbReference>
<dbReference type="SMART" id="SM00646">
    <property type="entry name" value="Ami_3"/>
    <property type="match status" value="1"/>
</dbReference>
<dbReference type="InterPro" id="IPR018392">
    <property type="entry name" value="LysM"/>
</dbReference>
<evidence type="ECO:0000259" key="5">
    <source>
        <dbReference type="PROSITE" id="PS51782"/>
    </source>
</evidence>
<dbReference type="EMBL" id="CP005990">
    <property type="protein sequence ID" value="AGY90983.1"/>
    <property type="molecule type" value="Genomic_DNA"/>
</dbReference>
<dbReference type="SMART" id="SM00257">
    <property type="entry name" value="LysM"/>
    <property type="match status" value="1"/>
</dbReference>
<comment type="catalytic activity">
    <reaction evidence="1">
        <text>Hydrolyzes the link between N-acetylmuramoyl residues and L-amino acid residues in certain cell-wall glycopeptides.</text>
        <dbReference type="EC" id="3.5.1.28"/>
    </reaction>
</comment>
<dbReference type="Gene3D" id="3.40.630.40">
    <property type="entry name" value="Zn-dependent exopeptidases"/>
    <property type="match status" value="1"/>
</dbReference>
<dbReference type="Gene3D" id="2.60.40.3500">
    <property type="match status" value="1"/>
</dbReference>
<dbReference type="AlphaFoldDB" id="U5T3R1"/>
<protein>
    <recommendedName>
        <fullName evidence="2">N-acetylmuramoyl-L-alanine amidase</fullName>
        <ecNumber evidence="2">3.5.1.28</ecNumber>
    </recommendedName>
</protein>
<dbReference type="KEGG" id="spiu:SPICUR_02775"/>
<evidence type="ECO:0000256" key="1">
    <source>
        <dbReference type="ARBA" id="ARBA00001561"/>
    </source>
</evidence>
<dbReference type="Pfam" id="PF01520">
    <property type="entry name" value="Amidase_3"/>
    <property type="match status" value="1"/>
</dbReference>
<dbReference type="SUPFAM" id="SSF53187">
    <property type="entry name" value="Zn-dependent exopeptidases"/>
    <property type="match status" value="1"/>
</dbReference>